<keyword evidence="2" id="KW-1185">Reference proteome</keyword>
<dbReference type="Pfam" id="PF10692">
    <property type="entry name" value="DUF2498"/>
    <property type="match status" value="1"/>
</dbReference>
<dbReference type="EMBL" id="FUFT01000002">
    <property type="protein sequence ID" value="SJL83282.1"/>
    <property type="molecule type" value="Genomic_DNA"/>
</dbReference>
<dbReference type="OrthoDB" id="6215372at2"/>
<dbReference type="InterPro" id="IPR038191">
    <property type="entry name" value="YciN_sf"/>
</dbReference>
<organism evidence="1 2">
    <name type="scientific">Vibrio palustris</name>
    <dbReference type="NCBI Taxonomy" id="1918946"/>
    <lineage>
        <taxon>Bacteria</taxon>
        <taxon>Pseudomonadati</taxon>
        <taxon>Pseudomonadota</taxon>
        <taxon>Gammaproteobacteria</taxon>
        <taxon>Vibrionales</taxon>
        <taxon>Vibrionaceae</taxon>
        <taxon>Vibrio</taxon>
    </lineage>
</organism>
<name>A0A1R4B2Y9_9VIBR</name>
<gene>
    <name evidence="1" type="ORF">VPAL9027_01246</name>
</gene>
<protein>
    <recommendedName>
        <fullName evidence="3">Protein YciN</fullName>
    </recommendedName>
</protein>
<accession>A0A1R4B2Y9</accession>
<evidence type="ECO:0008006" key="3">
    <source>
        <dbReference type="Google" id="ProtNLM"/>
    </source>
</evidence>
<dbReference type="NCBIfam" id="NF008265">
    <property type="entry name" value="PRK11037.1"/>
    <property type="match status" value="1"/>
</dbReference>
<dbReference type="Proteomes" id="UP000189475">
    <property type="component" value="Unassembled WGS sequence"/>
</dbReference>
<sequence>MSQKNVISKRDLLMIANQTIQDHEHYIEGMRATDVEENNEILIFKGHYFLDEQGLPTTKTPAVFNMFKYLAHEFSDKFTLQNE</sequence>
<proteinExistence type="predicted"/>
<dbReference type="InterPro" id="IPR019633">
    <property type="entry name" value="DUF2498"/>
</dbReference>
<dbReference type="AlphaFoldDB" id="A0A1R4B2Y9"/>
<evidence type="ECO:0000313" key="1">
    <source>
        <dbReference type="EMBL" id="SJL83282.1"/>
    </source>
</evidence>
<reference evidence="1 2" key="1">
    <citation type="submission" date="2017-02" db="EMBL/GenBank/DDBJ databases">
        <authorList>
            <person name="Peterson S.W."/>
        </authorList>
    </citation>
    <scope>NUCLEOTIDE SEQUENCE [LARGE SCALE GENOMIC DNA]</scope>
    <source>
        <strain evidence="1 2">CECT 9027</strain>
    </source>
</reference>
<dbReference type="Gene3D" id="3.30.300.360">
    <property type="entry name" value="Protein of unknown function (DUF2498)"/>
    <property type="match status" value="1"/>
</dbReference>
<dbReference type="RefSeq" id="WP_077313252.1">
    <property type="nucleotide sequence ID" value="NZ_AP024887.1"/>
</dbReference>
<evidence type="ECO:0000313" key="2">
    <source>
        <dbReference type="Proteomes" id="UP000189475"/>
    </source>
</evidence>
<dbReference type="STRING" id="1918946.VPAL9027_01246"/>